<keyword evidence="6 7" id="KW-0961">Cell wall biogenesis/degradation</keyword>
<dbReference type="InterPro" id="IPR005761">
    <property type="entry name" value="UDP-N-AcMur-Glu-dNH2Pim_ligase"/>
</dbReference>
<dbReference type="Gene3D" id="3.40.1390.10">
    <property type="entry name" value="MurE/MurF, N-terminal domain"/>
    <property type="match status" value="1"/>
</dbReference>
<name>A0A450ZFI4_9GAMM</name>
<dbReference type="GO" id="GO:0051301">
    <property type="term" value="P:cell division"/>
    <property type="evidence" value="ECO:0007669"/>
    <property type="project" value="UniProtKB-KW"/>
</dbReference>
<keyword evidence="7" id="KW-0963">Cytoplasm</keyword>
<feature type="short sequence motif" description="Meso-diaminopimelate recognition motif" evidence="7">
    <location>
        <begin position="403"/>
        <end position="406"/>
    </location>
</feature>
<feature type="binding site" evidence="7">
    <location>
        <begin position="403"/>
        <end position="406"/>
    </location>
    <ligand>
        <name>meso-2,6-diaminopimelate</name>
        <dbReference type="ChEBI" id="CHEBI:57791"/>
    </ligand>
</feature>
<keyword evidence="2 7" id="KW-0132">Cell division</keyword>
<comment type="subcellular location">
    <subcellularLocation>
        <location evidence="7 8">Cytoplasm</location>
    </subcellularLocation>
</comment>
<evidence type="ECO:0000256" key="1">
    <source>
        <dbReference type="ARBA" id="ARBA00005898"/>
    </source>
</evidence>
<dbReference type="Pfam" id="PF08245">
    <property type="entry name" value="Mur_ligase_M"/>
    <property type="match status" value="1"/>
</dbReference>
<evidence type="ECO:0000256" key="2">
    <source>
        <dbReference type="ARBA" id="ARBA00022618"/>
    </source>
</evidence>
<dbReference type="Pfam" id="PF01225">
    <property type="entry name" value="Mur_ligase"/>
    <property type="match status" value="1"/>
</dbReference>
<feature type="modified residue" description="N6-carboxylysine" evidence="7">
    <location>
        <position position="221"/>
    </location>
</feature>
<keyword evidence="7" id="KW-0067">ATP-binding</keyword>
<dbReference type="Gene3D" id="3.40.1190.10">
    <property type="entry name" value="Mur-like, catalytic domain"/>
    <property type="match status" value="1"/>
</dbReference>
<dbReference type="NCBIfam" id="NF001126">
    <property type="entry name" value="PRK00139.1-4"/>
    <property type="match status" value="1"/>
</dbReference>
<keyword evidence="4 7" id="KW-0573">Peptidoglycan synthesis</keyword>
<evidence type="ECO:0000256" key="7">
    <source>
        <dbReference type="HAMAP-Rule" id="MF_00208"/>
    </source>
</evidence>
<keyword evidence="7" id="KW-0460">Magnesium</keyword>
<keyword evidence="7" id="KW-0547">Nucleotide-binding</keyword>
<feature type="binding site" evidence="7">
    <location>
        <position position="460"/>
    </location>
    <ligand>
        <name>meso-2,6-diaminopimelate</name>
        <dbReference type="ChEBI" id="CHEBI:57791"/>
    </ligand>
</feature>
<evidence type="ECO:0000259" key="11">
    <source>
        <dbReference type="Pfam" id="PF08245"/>
    </source>
</evidence>
<dbReference type="HAMAP" id="MF_00208">
    <property type="entry name" value="MurE"/>
    <property type="match status" value="1"/>
</dbReference>
<comment type="function">
    <text evidence="7">Catalyzes the addition of meso-diaminopimelic acid to the nucleotide precursor UDP-N-acetylmuramoyl-L-alanyl-D-glutamate (UMAG) in the biosynthesis of bacterial cell-wall peptidoglycan.</text>
</comment>
<dbReference type="GO" id="GO:0005524">
    <property type="term" value="F:ATP binding"/>
    <property type="evidence" value="ECO:0007669"/>
    <property type="project" value="UniProtKB-UniRule"/>
</dbReference>
<evidence type="ECO:0000256" key="4">
    <source>
        <dbReference type="ARBA" id="ARBA00022984"/>
    </source>
</evidence>
<dbReference type="InterPro" id="IPR004101">
    <property type="entry name" value="Mur_ligase_C"/>
</dbReference>
<sequence length="496" mass="54461">MVPLRRILKNTGVITRQGSDDVPIDNIRFDSRRVKKGDLFFALEGVYFDGRRFIAEAIEKGARAVVRGHPAIDVPPNVSLFTVKDPNAALGIAASNFYASPSRSLTLLGVTGTNGKTTIATSLFQLFKKRGYKVGLLSTVRHRIDDEQIASTHTTPDALRINELLRRMVDAGCEYCFMEVSSHALAQRRTAGLRFAGGVFSNLTQDHLDYHKTFARYRDAKKSFFDRLPSDAFALVNADDPHGEFMLHDCHASKFRYGMKASSDFKGRILENGFGGIRLDMDDIPIRSRLSGEFNAANLLAVYGAAILLGQPKDPTRAAIGQLGNVAGRFESVPAGRGVTAIIDYAHTPNALENVLETIRHIGKGHQKIITVVGAGGDRDKTKRPLMGRIVARASDEVILTADNPRSEDPASIIHDMEQGIEARDWAKVSRILDRRQAIETALSHASPGDIVLVAGKGHETYQEIKGVRNHFDDREVVGEYAGRSMSKRAQSTPVS</sequence>
<dbReference type="InterPro" id="IPR013221">
    <property type="entry name" value="Mur_ligase_cen"/>
</dbReference>
<dbReference type="GO" id="GO:0005737">
    <property type="term" value="C:cytoplasm"/>
    <property type="evidence" value="ECO:0007669"/>
    <property type="project" value="UniProtKB-SubCell"/>
</dbReference>
<dbReference type="NCBIfam" id="TIGR01085">
    <property type="entry name" value="murE"/>
    <property type="match status" value="1"/>
</dbReference>
<comment type="caution">
    <text evidence="7">Lacks conserved residue(s) required for the propagation of feature annotation.</text>
</comment>
<dbReference type="SUPFAM" id="SSF53244">
    <property type="entry name" value="MurD-like peptide ligases, peptide-binding domain"/>
    <property type="match status" value="1"/>
</dbReference>
<evidence type="ECO:0000256" key="3">
    <source>
        <dbReference type="ARBA" id="ARBA00022960"/>
    </source>
</evidence>
<keyword evidence="5 7" id="KW-0131">Cell cycle</keyword>
<keyword evidence="7 12" id="KW-0436">Ligase</keyword>
<feature type="binding site" evidence="7">
    <location>
        <position position="181"/>
    </location>
    <ligand>
        <name>UDP-N-acetyl-alpha-D-muramoyl-L-alanyl-D-glutamate</name>
        <dbReference type="ChEBI" id="CHEBI:83900"/>
    </ligand>
</feature>
<dbReference type="SUPFAM" id="SSF63418">
    <property type="entry name" value="MurE/MurF N-terminal domain"/>
    <property type="match status" value="1"/>
</dbReference>
<dbReference type="SUPFAM" id="SSF53623">
    <property type="entry name" value="MurD-like peptide ligases, catalytic domain"/>
    <property type="match status" value="1"/>
</dbReference>
<dbReference type="GO" id="GO:0009252">
    <property type="term" value="P:peptidoglycan biosynthetic process"/>
    <property type="evidence" value="ECO:0007669"/>
    <property type="project" value="UniProtKB-UniRule"/>
</dbReference>
<reference evidence="12" key="1">
    <citation type="submission" date="2019-02" db="EMBL/GenBank/DDBJ databases">
        <authorList>
            <person name="Gruber-Vodicka R. H."/>
            <person name="Seah K. B. B."/>
        </authorList>
    </citation>
    <scope>NUCLEOTIDE SEQUENCE</scope>
    <source>
        <strain evidence="12">BECK_BZ123</strain>
    </source>
</reference>
<protein>
    <recommendedName>
        <fullName evidence="7">UDP-N-acetylmuramoyl-L-alanyl-D-glutamate--2,6-diaminopimelate ligase</fullName>
        <ecNumber evidence="7">6.3.2.13</ecNumber>
    </recommendedName>
    <alternativeName>
        <fullName evidence="7">Meso-A2pm-adding enzyme</fullName>
    </alternativeName>
    <alternativeName>
        <fullName evidence="7">Meso-diaminopimelate-adding enzyme</fullName>
    </alternativeName>
    <alternativeName>
        <fullName evidence="7">UDP-MurNAc-L-Ala-D-Glu:meso-diaminopimelate ligase</fullName>
    </alternativeName>
    <alternativeName>
        <fullName evidence="7">UDP-MurNAc-tripeptide synthetase</fullName>
    </alternativeName>
    <alternativeName>
        <fullName evidence="7">UDP-N-acetylmuramyl-tripeptide synthetase</fullName>
    </alternativeName>
</protein>
<dbReference type="GO" id="GO:0008765">
    <property type="term" value="F:UDP-N-acetylmuramoylalanyl-D-glutamate-2,6-diaminopimelate ligase activity"/>
    <property type="evidence" value="ECO:0007669"/>
    <property type="project" value="UniProtKB-UniRule"/>
</dbReference>
<dbReference type="InterPro" id="IPR036565">
    <property type="entry name" value="Mur-like_cat_sf"/>
</dbReference>
<feature type="binding site" evidence="7">
    <location>
        <position position="31"/>
    </location>
    <ligand>
        <name>UDP-N-acetyl-alpha-D-muramoyl-L-alanyl-D-glutamate</name>
        <dbReference type="ChEBI" id="CHEBI:83900"/>
    </ligand>
</feature>
<dbReference type="InterPro" id="IPR036615">
    <property type="entry name" value="Mur_ligase_C_dom_sf"/>
</dbReference>
<feature type="domain" description="Mur ligase C-terminal" evidence="10">
    <location>
        <begin position="328"/>
        <end position="458"/>
    </location>
</feature>
<feature type="binding site" evidence="7">
    <location>
        <begin position="154"/>
        <end position="155"/>
    </location>
    <ligand>
        <name>UDP-N-acetyl-alpha-D-muramoyl-L-alanyl-D-glutamate</name>
        <dbReference type="ChEBI" id="CHEBI:83900"/>
    </ligand>
</feature>
<organism evidence="12">
    <name type="scientific">Candidatus Kentrum sp. TC</name>
    <dbReference type="NCBI Taxonomy" id="2126339"/>
    <lineage>
        <taxon>Bacteria</taxon>
        <taxon>Pseudomonadati</taxon>
        <taxon>Pseudomonadota</taxon>
        <taxon>Gammaproteobacteria</taxon>
        <taxon>Candidatus Kentrum</taxon>
    </lineage>
</organism>
<feature type="binding site" evidence="7">
    <location>
        <position position="379"/>
    </location>
    <ligand>
        <name>meso-2,6-diaminopimelate</name>
        <dbReference type="ChEBI" id="CHEBI:57791"/>
    </ligand>
</feature>
<dbReference type="InterPro" id="IPR035911">
    <property type="entry name" value="MurE/MurF_N"/>
</dbReference>
<dbReference type="GO" id="GO:0008360">
    <property type="term" value="P:regulation of cell shape"/>
    <property type="evidence" value="ECO:0007669"/>
    <property type="project" value="UniProtKB-KW"/>
</dbReference>
<feature type="binding site" evidence="7">
    <location>
        <position position="187"/>
    </location>
    <ligand>
        <name>UDP-N-acetyl-alpha-D-muramoyl-L-alanyl-D-glutamate</name>
        <dbReference type="ChEBI" id="CHEBI:83900"/>
    </ligand>
</feature>
<dbReference type="EC" id="6.3.2.13" evidence="7"/>
<dbReference type="UniPathway" id="UPA00219"/>
<evidence type="ECO:0000259" key="10">
    <source>
        <dbReference type="Pfam" id="PF02875"/>
    </source>
</evidence>
<dbReference type="AlphaFoldDB" id="A0A450ZFI4"/>
<proteinExistence type="inferred from homology"/>
<dbReference type="Gene3D" id="3.90.190.20">
    <property type="entry name" value="Mur ligase, C-terminal domain"/>
    <property type="match status" value="1"/>
</dbReference>
<dbReference type="PANTHER" id="PTHR23135:SF4">
    <property type="entry name" value="UDP-N-ACETYLMURAMOYL-L-ALANYL-D-GLUTAMATE--2,6-DIAMINOPIMELATE LIGASE MURE HOMOLOG, CHLOROPLASTIC"/>
    <property type="match status" value="1"/>
</dbReference>
<dbReference type="PANTHER" id="PTHR23135">
    <property type="entry name" value="MUR LIGASE FAMILY MEMBER"/>
    <property type="match status" value="1"/>
</dbReference>
<feature type="binding site" evidence="7">
    <location>
        <position position="456"/>
    </location>
    <ligand>
        <name>meso-2,6-diaminopimelate</name>
        <dbReference type="ChEBI" id="CHEBI:57791"/>
    </ligand>
</feature>
<dbReference type="GO" id="GO:0000287">
    <property type="term" value="F:magnesium ion binding"/>
    <property type="evidence" value="ECO:0007669"/>
    <property type="project" value="UniProtKB-UniRule"/>
</dbReference>
<evidence type="ECO:0000313" key="12">
    <source>
        <dbReference type="EMBL" id="VFK52531.1"/>
    </source>
</evidence>
<dbReference type="EMBL" id="CAADFS010000187">
    <property type="protein sequence ID" value="VFK52531.1"/>
    <property type="molecule type" value="Genomic_DNA"/>
</dbReference>
<keyword evidence="3 7" id="KW-0133">Cell shape</keyword>
<dbReference type="InterPro" id="IPR000713">
    <property type="entry name" value="Mur_ligase_N"/>
</dbReference>
<feature type="binding site" evidence="7">
    <location>
        <begin position="112"/>
        <end position="118"/>
    </location>
    <ligand>
        <name>ATP</name>
        <dbReference type="ChEBI" id="CHEBI:30616"/>
    </ligand>
</feature>
<evidence type="ECO:0000256" key="8">
    <source>
        <dbReference type="RuleBase" id="RU004135"/>
    </source>
</evidence>
<evidence type="ECO:0000259" key="9">
    <source>
        <dbReference type="Pfam" id="PF01225"/>
    </source>
</evidence>
<accession>A0A450ZFI4</accession>
<evidence type="ECO:0000256" key="5">
    <source>
        <dbReference type="ARBA" id="ARBA00023306"/>
    </source>
</evidence>
<feature type="domain" description="Mur ligase N-terminal catalytic" evidence="9">
    <location>
        <begin position="24"/>
        <end position="98"/>
    </location>
</feature>
<comment type="pathway">
    <text evidence="7 8">Cell wall biogenesis; peptidoglycan biosynthesis.</text>
</comment>
<dbReference type="GO" id="GO:0071555">
    <property type="term" value="P:cell wall organization"/>
    <property type="evidence" value="ECO:0007669"/>
    <property type="project" value="UniProtKB-KW"/>
</dbReference>
<comment type="catalytic activity">
    <reaction evidence="7">
        <text>UDP-N-acetyl-alpha-D-muramoyl-L-alanyl-D-glutamate + meso-2,6-diaminopimelate + ATP = UDP-N-acetyl-alpha-D-muramoyl-L-alanyl-gamma-D-glutamyl-meso-2,6-diaminopimelate + ADP + phosphate + H(+)</text>
        <dbReference type="Rhea" id="RHEA:23676"/>
        <dbReference type="ChEBI" id="CHEBI:15378"/>
        <dbReference type="ChEBI" id="CHEBI:30616"/>
        <dbReference type="ChEBI" id="CHEBI:43474"/>
        <dbReference type="ChEBI" id="CHEBI:57791"/>
        <dbReference type="ChEBI" id="CHEBI:83900"/>
        <dbReference type="ChEBI" id="CHEBI:83905"/>
        <dbReference type="ChEBI" id="CHEBI:456216"/>
        <dbReference type="EC" id="6.3.2.13"/>
    </reaction>
</comment>
<feature type="domain" description="Mur ligase central" evidence="11">
    <location>
        <begin position="110"/>
        <end position="306"/>
    </location>
</feature>
<gene>
    <name evidence="7" type="primary">murE</name>
    <name evidence="12" type="ORF">BECKTC1821D_GA0114238_11874</name>
</gene>
<comment type="PTM">
    <text evidence="7">Carboxylation is probably crucial for Mg(2+) binding and, consequently, for the gamma-phosphate positioning of ATP.</text>
</comment>
<comment type="similarity">
    <text evidence="1 7">Belongs to the MurCDEF family. MurE subfamily.</text>
</comment>
<evidence type="ECO:0000256" key="6">
    <source>
        <dbReference type="ARBA" id="ARBA00023316"/>
    </source>
</evidence>
<comment type="cofactor">
    <cofactor evidence="7">
        <name>Mg(2+)</name>
        <dbReference type="ChEBI" id="CHEBI:18420"/>
    </cofactor>
</comment>
<feature type="binding site" evidence="7">
    <location>
        <position position="189"/>
    </location>
    <ligand>
        <name>UDP-N-acetyl-alpha-D-muramoyl-L-alanyl-D-glutamate</name>
        <dbReference type="ChEBI" id="CHEBI:83900"/>
    </ligand>
</feature>
<dbReference type="Pfam" id="PF02875">
    <property type="entry name" value="Mur_ligase_C"/>
    <property type="match status" value="1"/>
</dbReference>